<dbReference type="PANTHER" id="PTHR48258:SF10">
    <property type="entry name" value="DUF4218 DOMAIN-CONTAINING PROTEIN"/>
    <property type="match status" value="1"/>
</dbReference>
<proteinExistence type="predicted"/>
<name>A0A2P5FHQ0_TREOI</name>
<evidence type="ECO:0000313" key="2">
    <source>
        <dbReference type="EMBL" id="PON97307.1"/>
    </source>
</evidence>
<dbReference type="AlphaFoldDB" id="A0A2P5FHQ0"/>
<evidence type="ECO:0000259" key="1">
    <source>
        <dbReference type="Pfam" id="PF13952"/>
    </source>
</evidence>
<reference evidence="3" key="1">
    <citation type="submission" date="2016-06" db="EMBL/GenBank/DDBJ databases">
        <title>Parallel loss of symbiosis genes in relatives of nitrogen-fixing non-legume Parasponia.</title>
        <authorList>
            <person name="Van Velzen R."/>
            <person name="Holmer R."/>
            <person name="Bu F."/>
            <person name="Rutten L."/>
            <person name="Van Zeijl A."/>
            <person name="Liu W."/>
            <person name="Santuari L."/>
            <person name="Cao Q."/>
            <person name="Sharma T."/>
            <person name="Shen D."/>
            <person name="Roswanjaya Y."/>
            <person name="Wardhani T."/>
            <person name="Kalhor M.S."/>
            <person name="Jansen J."/>
            <person name="Van den Hoogen J."/>
            <person name="Gungor B."/>
            <person name="Hartog M."/>
            <person name="Hontelez J."/>
            <person name="Verver J."/>
            <person name="Yang W.-C."/>
            <person name="Schijlen E."/>
            <person name="Repin R."/>
            <person name="Schilthuizen M."/>
            <person name="Schranz E."/>
            <person name="Heidstra R."/>
            <person name="Miyata K."/>
            <person name="Fedorova E."/>
            <person name="Kohlen W."/>
            <person name="Bisseling T."/>
            <person name="Smit S."/>
            <person name="Geurts R."/>
        </authorList>
    </citation>
    <scope>NUCLEOTIDE SEQUENCE [LARGE SCALE GENOMIC DNA]</scope>
    <source>
        <strain evidence="3">cv. RG33-2</strain>
    </source>
</reference>
<protein>
    <recommendedName>
        <fullName evidence="1">DUF4216 domain-containing protein</fullName>
    </recommendedName>
</protein>
<dbReference type="EMBL" id="JXTC01000032">
    <property type="protein sequence ID" value="PON97307.1"/>
    <property type="molecule type" value="Genomic_DNA"/>
</dbReference>
<comment type="caution">
    <text evidence="2">The sequence shown here is derived from an EMBL/GenBank/DDBJ whole genome shotgun (WGS) entry which is preliminary data.</text>
</comment>
<accession>A0A2P5FHQ0</accession>
<dbReference type="Pfam" id="PF13952">
    <property type="entry name" value="DUF4216"/>
    <property type="match status" value="1"/>
</dbReference>
<dbReference type="InterPro" id="IPR025312">
    <property type="entry name" value="DUF4216"/>
</dbReference>
<dbReference type="Proteomes" id="UP000237000">
    <property type="component" value="Unassembled WGS sequence"/>
</dbReference>
<keyword evidence="3" id="KW-1185">Reference proteome</keyword>
<evidence type="ECO:0000313" key="3">
    <source>
        <dbReference type="Proteomes" id="UP000237000"/>
    </source>
</evidence>
<organism evidence="2 3">
    <name type="scientific">Trema orientale</name>
    <name type="common">Charcoal tree</name>
    <name type="synonym">Celtis orientalis</name>
    <dbReference type="NCBI Taxonomy" id="63057"/>
    <lineage>
        <taxon>Eukaryota</taxon>
        <taxon>Viridiplantae</taxon>
        <taxon>Streptophyta</taxon>
        <taxon>Embryophyta</taxon>
        <taxon>Tracheophyta</taxon>
        <taxon>Spermatophyta</taxon>
        <taxon>Magnoliopsida</taxon>
        <taxon>eudicotyledons</taxon>
        <taxon>Gunneridae</taxon>
        <taxon>Pentapetalae</taxon>
        <taxon>rosids</taxon>
        <taxon>fabids</taxon>
        <taxon>Rosales</taxon>
        <taxon>Cannabaceae</taxon>
        <taxon>Trema</taxon>
    </lineage>
</organism>
<gene>
    <name evidence="2" type="ORF">TorRG33x02_067740</name>
</gene>
<dbReference type="PANTHER" id="PTHR48258">
    <property type="entry name" value="DUF4218 DOMAIN-CONTAINING PROTEIN-RELATED"/>
    <property type="match status" value="1"/>
</dbReference>
<feature type="non-terminal residue" evidence="2">
    <location>
        <position position="1"/>
    </location>
</feature>
<dbReference type="OrthoDB" id="1878503at2759"/>
<dbReference type="InParanoid" id="A0A2P5FHQ0"/>
<feature type="domain" description="DUF4216" evidence="1">
    <location>
        <begin position="70"/>
        <end position="107"/>
    </location>
</feature>
<sequence>RTSSSDEFNDELYALTSRSNFSTSSYPGYMVNGVKFLVDKRDSRRNTQNCSVRIPRFDGNYFYGVLEQVLELSYIRGFNVVLFRCRWFDTDPRKKWIQQDEQFTSIYTVLTGTRMTHLYLHHKQS</sequence>